<dbReference type="Pfam" id="PF09582">
    <property type="entry name" value="AnfO_nitrog"/>
    <property type="match status" value="1"/>
</dbReference>
<accession>A0A1M7YHP6</accession>
<evidence type="ECO:0000313" key="2">
    <source>
        <dbReference type="Proteomes" id="UP000184612"/>
    </source>
</evidence>
<name>A0A1M7YHP6_9FIRM</name>
<protein>
    <submittedName>
        <fullName evidence="1">Iron only nitrogenase protein AnfO (AnfO_nitrog)</fullName>
    </submittedName>
</protein>
<keyword evidence="2" id="KW-1185">Reference proteome</keyword>
<dbReference type="EMBL" id="FRFD01000010">
    <property type="protein sequence ID" value="SHO52175.1"/>
    <property type="molecule type" value="Genomic_DNA"/>
</dbReference>
<dbReference type="AlphaFoldDB" id="A0A1M7YHP6"/>
<dbReference type="RefSeq" id="WP_073590191.1">
    <property type="nucleotide sequence ID" value="NZ_FRFD01000010.1"/>
</dbReference>
<organism evidence="1 2">
    <name type="scientific">Anaerocolumna xylanovorans DSM 12503</name>
    <dbReference type="NCBI Taxonomy" id="1121345"/>
    <lineage>
        <taxon>Bacteria</taxon>
        <taxon>Bacillati</taxon>
        <taxon>Bacillota</taxon>
        <taxon>Clostridia</taxon>
        <taxon>Lachnospirales</taxon>
        <taxon>Lachnospiraceae</taxon>
        <taxon>Anaerocolumna</taxon>
    </lineage>
</organism>
<sequence length="205" mass="22792">MEKAAVFYDKDKKMAEFYQCSGYSIFGLEQDELKEIGEAVFEPVAPSSPAAIRARVNELIAGLGDCKTAAFGNISGIPYSAFDMAGFCIFQLGDNTREGIKGLLKDLQQFKEKQSKASQAKVAPEETDVEGVYRFDLIKAQEANPELSSKKALLPFFELTPFMELELTCAHIPPWLERDERFLIRVEKAVAGQLVLITHRQCEGG</sequence>
<gene>
    <name evidence="1" type="ORF">SAMN02745217_03554</name>
</gene>
<reference evidence="1 2" key="1">
    <citation type="submission" date="2016-12" db="EMBL/GenBank/DDBJ databases">
        <authorList>
            <person name="Song W.-J."/>
            <person name="Kurnit D.M."/>
        </authorList>
    </citation>
    <scope>NUCLEOTIDE SEQUENCE [LARGE SCALE GENOMIC DNA]</scope>
    <source>
        <strain evidence="1 2">DSM 12503</strain>
    </source>
</reference>
<proteinExistence type="predicted"/>
<dbReference type="InterPro" id="IPR014287">
    <property type="entry name" value="Nase_Fe-Fe_AnfO"/>
</dbReference>
<dbReference type="OrthoDB" id="200286at2"/>
<evidence type="ECO:0000313" key="1">
    <source>
        <dbReference type="EMBL" id="SHO52175.1"/>
    </source>
</evidence>
<dbReference type="STRING" id="1121345.SAMN02745217_03554"/>
<dbReference type="Proteomes" id="UP000184612">
    <property type="component" value="Unassembled WGS sequence"/>
</dbReference>